<evidence type="ECO:0000313" key="2">
    <source>
        <dbReference type="EMBL" id="OGI81000.1"/>
    </source>
</evidence>
<accession>A0A1F6WGG4</accession>
<reference evidence="2 3" key="1">
    <citation type="journal article" date="2016" name="Nat. Commun.">
        <title>Thousands of microbial genomes shed light on interconnected biogeochemical processes in an aquifer system.</title>
        <authorList>
            <person name="Anantharaman K."/>
            <person name="Brown C.T."/>
            <person name="Hug L.A."/>
            <person name="Sharon I."/>
            <person name="Castelle C.J."/>
            <person name="Probst A.J."/>
            <person name="Thomas B.C."/>
            <person name="Singh A."/>
            <person name="Wilkins M.J."/>
            <person name="Karaoz U."/>
            <person name="Brodie E.L."/>
            <person name="Williams K.H."/>
            <person name="Hubbard S.S."/>
            <person name="Banfield J.F."/>
        </authorList>
    </citation>
    <scope>NUCLEOTIDE SEQUENCE [LARGE SCALE GENOMIC DNA]</scope>
</reference>
<keyword evidence="1" id="KW-1133">Transmembrane helix</keyword>
<dbReference type="EMBL" id="MFUH01000044">
    <property type="protein sequence ID" value="OGI81000.1"/>
    <property type="molecule type" value="Genomic_DNA"/>
</dbReference>
<dbReference type="Proteomes" id="UP000179880">
    <property type="component" value="Unassembled WGS sequence"/>
</dbReference>
<gene>
    <name evidence="2" type="ORF">A3B93_00610</name>
</gene>
<proteinExistence type="predicted"/>
<evidence type="ECO:0000313" key="3">
    <source>
        <dbReference type="Proteomes" id="UP000179880"/>
    </source>
</evidence>
<feature type="transmembrane region" description="Helical" evidence="1">
    <location>
        <begin position="7"/>
        <end position="25"/>
    </location>
</feature>
<keyword evidence="1" id="KW-0472">Membrane</keyword>
<protein>
    <submittedName>
        <fullName evidence="2">Uncharacterized protein</fullName>
    </submittedName>
</protein>
<name>A0A1F6WGG4_9BACT</name>
<organism evidence="2 3">
    <name type="scientific">Candidatus Nomurabacteria bacterium RIFCSPHIGHO2_02_FULL_42_24</name>
    <dbReference type="NCBI Taxonomy" id="1801757"/>
    <lineage>
        <taxon>Bacteria</taxon>
        <taxon>Candidatus Nomuraibacteriota</taxon>
    </lineage>
</organism>
<sequence length="82" mass="9327">MSLKRRLILILGVWIALMPFLGFPISWRKPIFLISGLAIAYLAYTLKNKIDILTAPEPKTYIQNGQTLNNKTLDDKSNEPQP</sequence>
<keyword evidence="1" id="KW-0812">Transmembrane</keyword>
<dbReference type="AlphaFoldDB" id="A0A1F6WGG4"/>
<evidence type="ECO:0000256" key="1">
    <source>
        <dbReference type="SAM" id="Phobius"/>
    </source>
</evidence>
<comment type="caution">
    <text evidence="2">The sequence shown here is derived from an EMBL/GenBank/DDBJ whole genome shotgun (WGS) entry which is preliminary data.</text>
</comment>